<evidence type="ECO:0000313" key="4">
    <source>
        <dbReference type="Proteomes" id="UP000077755"/>
    </source>
</evidence>
<feature type="domain" description="hAT-like transposase RNase-H fold" evidence="2">
    <location>
        <begin position="94"/>
        <end position="193"/>
    </location>
</feature>
<name>A0AAF1ATY5_DAUCS</name>
<dbReference type="InterPro" id="IPR008906">
    <property type="entry name" value="HATC_C_dom"/>
</dbReference>
<dbReference type="PANTHER" id="PTHR23272:SF166">
    <property type="entry name" value="ZINC FINGER BED DOMAIN-CONTAINING PROTEIN RICESLEEPER 2-LIKE ISOFORM X1"/>
    <property type="match status" value="1"/>
</dbReference>
<evidence type="ECO:0008006" key="5">
    <source>
        <dbReference type="Google" id="ProtNLM"/>
    </source>
</evidence>
<dbReference type="GO" id="GO:0003677">
    <property type="term" value="F:DNA binding"/>
    <property type="evidence" value="ECO:0007669"/>
    <property type="project" value="InterPro"/>
</dbReference>
<keyword evidence="4" id="KW-1185">Reference proteome</keyword>
<feature type="domain" description="HAT C-terminal dimerisation" evidence="1">
    <location>
        <begin position="242"/>
        <end position="323"/>
    </location>
</feature>
<dbReference type="Proteomes" id="UP000077755">
    <property type="component" value="Chromosome 4"/>
</dbReference>
<dbReference type="InterPro" id="IPR025525">
    <property type="entry name" value="hAT-like_transposase_RNase-H"/>
</dbReference>
<evidence type="ECO:0000313" key="3">
    <source>
        <dbReference type="EMBL" id="WOG95263.1"/>
    </source>
</evidence>
<dbReference type="GO" id="GO:0046983">
    <property type="term" value="F:protein dimerization activity"/>
    <property type="evidence" value="ECO:0007669"/>
    <property type="project" value="InterPro"/>
</dbReference>
<dbReference type="InterPro" id="IPR012337">
    <property type="entry name" value="RNaseH-like_sf"/>
</dbReference>
<proteinExistence type="predicted"/>
<dbReference type="Pfam" id="PF14372">
    <property type="entry name" value="hAT-like_RNase-H"/>
    <property type="match status" value="1"/>
</dbReference>
<evidence type="ECO:0000259" key="2">
    <source>
        <dbReference type="Pfam" id="PF14372"/>
    </source>
</evidence>
<dbReference type="SUPFAM" id="SSF53098">
    <property type="entry name" value="Ribonuclease H-like"/>
    <property type="match status" value="1"/>
</dbReference>
<protein>
    <recommendedName>
        <fullName evidence="5">HAT C-terminal dimerisation domain-containing protein</fullName>
    </recommendedName>
</protein>
<dbReference type="EMBL" id="CP093346">
    <property type="protein sequence ID" value="WOG95263.1"/>
    <property type="molecule type" value="Genomic_DNA"/>
</dbReference>
<dbReference type="Pfam" id="PF05699">
    <property type="entry name" value="Dimer_Tnp_hAT"/>
    <property type="match status" value="1"/>
</dbReference>
<dbReference type="PANTHER" id="PTHR23272">
    <property type="entry name" value="BED FINGER-RELATED"/>
    <property type="match status" value="1"/>
</dbReference>
<evidence type="ECO:0000259" key="1">
    <source>
        <dbReference type="Pfam" id="PF05699"/>
    </source>
</evidence>
<accession>A0AAF1ATY5</accession>
<organism evidence="3 4">
    <name type="scientific">Daucus carota subsp. sativus</name>
    <name type="common">Carrot</name>
    <dbReference type="NCBI Taxonomy" id="79200"/>
    <lineage>
        <taxon>Eukaryota</taxon>
        <taxon>Viridiplantae</taxon>
        <taxon>Streptophyta</taxon>
        <taxon>Embryophyta</taxon>
        <taxon>Tracheophyta</taxon>
        <taxon>Spermatophyta</taxon>
        <taxon>Magnoliopsida</taxon>
        <taxon>eudicotyledons</taxon>
        <taxon>Gunneridae</taxon>
        <taxon>Pentapetalae</taxon>
        <taxon>asterids</taxon>
        <taxon>campanulids</taxon>
        <taxon>Apiales</taxon>
        <taxon>Apiaceae</taxon>
        <taxon>Apioideae</taxon>
        <taxon>Scandiceae</taxon>
        <taxon>Daucinae</taxon>
        <taxon>Daucus</taxon>
        <taxon>Daucus sect. Daucus</taxon>
    </lineage>
</organism>
<dbReference type="AlphaFoldDB" id="A0AAF1ATY5"/>
<reference evidence="3" key="2">
    <citation type="submission" date="2022-03" db="EMBL/GenBank/DDBJ databases">
        <title>Draft title - Genomic analysis of global carrot germplasm unveils the trajectory of domestication and the origin of high carotenoid orange carrot.</title>
        <authorList>
            <person name="Iorizzo M."/>
            <person name="Ellison S."/>
            <person name="Senalik D."/>
            <person name="Macko-Podgorni A."/>
            <person name="Grzebelus D."/>
            <person name="Bostan H."/>
            <person name="Rolling W."/>
            <person name="Curaba J."/>
            <person name="Simon P."/>
        </authorList>
    </citation>
    <scope>NUCLEOTIDE SEQUENCE</scope>
    <source>
        <tissue evidence="3">Leaf</tissue>
    </source>
</reference>
<reference evidence="3" key="1">
    <citation type="journal article" date="2016" name="Nat. Genet.">
        <title>A high-quality carrot genome assembly provides new insights into carotenoid accumulation and asterid genome evolution.</title>
        <authorList>
            <person name="Iorizzo M."/>
            <person name="Ellison S."/>
            <person name="Senalik D."/>
            <person name="Zeng P."/>
            <person name="Satapoomin P."/>
            <person name="Huang J."/>
            <person name="Bowman M."/>
            <person name="Iovene M."/>
            <person name="Sanseverino W."/>
            <person name="Cavagnaro P."/>
            <person name="Yildiz M."/>
            <person name="Macko-Podgorni A."/>
            <person name="Moranska E."/>
            <person name="Grzebelus E."/>
            <person name="Grzebelus D."/>
            <person name="Ashrafi H."/>
            <person name="Zheng Z."/>
            <person name="Cheng S."/>
            <person name="Spooner D."/>
            <person name="Van Deynze A."/>
            <person name="Simon P."/>
        </authorList>
    </citation>
    <scope>NUCLEOTIDE SEQUENCE</scope>
    <source>
        <tissue evidence="3">Leaf</tissue>
    </source>
</reference>
<sequence>MVRYVRGAKARMIKLAEFVSQLSINCKKKLSQDVSTRWNSTYVMLESALQYKVALSQYGLVDKNVGSLTDEEWAKIHKICQFLKPFYDITVLFSGSQYPTSNLYFHGVYKIQSLISMELQDESSILYETAFEMNEKFKKYWENYSLILSFAVILDPRYKLKFVEYVFRKIYPTNYSEKVRHIYKKMEELYLDYCRISSISSTSVTSCPRVINEDHDEAMDDIDEFESIFCQNDSQNETKSQLDLYLEESKMDARVKLDVLSFWRSNKSKYSILSIMARDILSMPITTVASESSFSIGSQIISKYRGSITPDNAEALLCTRGWLYGYKGKVIRGIWIETLFIFGDEESDSEDSIGDVEKLVLRLQTPD</sequence>
<gene>
    <name evidence="3" type="ORF">DCAR_0414575</name>
</gene>